<sequence>MHDGLKTHMKNNRTKQAARSPSNVNRSQAVKVRGAQNQYERYIELARAEALNGNSVEAENYYQHAEHYLRCATATEPATRAGS</sequence>
<feature type="compositionally biased region" description="Polar residues" evidence="1">
    <location>
        <begin position="14"/>
        <end position="28"/>
    </location>
</feature>
<evidence type="ECO:0000256" key="1">
    <source>
        <dbReference type="SAM" id="MobiDB-lite"/>
    </source>
</evidence>
<comment type="caution">
    <text evidence="3">The sequence shown here is derived from an EMBL/GenBank/DDBJ whole genome shotgun (WGS) entry which is preliminary data.</text>
</comment>
<dbReference type="InterPro" id="IPR025430">
    <property type="entry name" value="DUF4167"/>
</dbReference>
<reference evidence="3 4" key="1">
    <citation type="submission" date="2024-10" db="EMBL/GenBank/DDBJ databases">
        <title>Isolation, draft genome sequencing and identification of Phyllobacterium sp. NSA23, isolated from leaf soil.</title>
        <authorList>
            <person name="Akita H."/>
        </authorList>
    </citation>
    <scope>NUCLEOTIDE SEQUENCE [LARGE SCALE GENOMIC DNA]</scope>
    <source>
        <strain evidence="3 4">NSA23</strain>
    </source>
</reference>
<accession>A0ABQ0GWX5</accession>
<protein>
    <recommendedName>
        <fullName evidence="2">DUF4167 domain-containing protein</fullName>
    </recommendedName>
</protein>
<feature type="domain" description="DUF4167" evidence="2">
    <location>
        <begin position="11"/>
        <end position="76"/>
    </location>
</feature>
<dbReference type="Pfam" id="PF13763">
    <property type="entry name" value="DUF4167"/>
    <property type="match status" value="1"/>
</dbReference>
<feature type="region of interest" description="Disordered" evidence="1">
    <location>
        <begin position="1"/>
        <end position="35"/>
    </location>
</feature>
<evidence type="ECO:0000259" key="2">
    <source>
        <dbReference type="Pfam" id="PF13763"/>
    </source>
</evidence>
<evidence type="ECO:0000313" key="3">
    <source>
        <dbReference type="EMBL" id="GAB1581179.1"/>
    </source>
</evidence>
<organism evidence="3 4">
    <name type="scientific">Phyllobacterium phragmitis</name>
    <dbReference type="NCBI Taxonomy" id="2670329"/>
    <lineage>
        <taxon>Bacteria</taxon>
        <taxon>Pseudomonadati</taxon>
        <taxon>Pseudomonadota</taxon>
        <taxon>Alphaproteobacteria</taxon>
        <taxon>Hyphomicrobiales</taxon>
        <taxon>Phyllobacteriaceae</taxon>
        <taxon>Phyllobacterium</taxon>
    </lineage>
</organism>
<proteinExistence type="predicted"/>
<name>A0ABQ0GWX5_9HYPH</name>
<evidence type="ECO:0000313" key="4">
    <source>
        <dbReference type="Proteomes" id="UP001628091"/>
    </source>
</evidence>
<dbReference type="RefSeq" id="WP_407864059.1">
    <property type="nucleotide sequence ID" value="NZ_BAAFZP010000001.1"/>
</dbReference>
<dbReference type="Proteomes" id="UP001628091">
    <property type="component" value="Unassembled WGS sequence"/>
</dbReference>
<keyword evidence="4" id="KW-1185">Reference proteome</keyword>
<gene>
    <name evidence="3" type="ORF">PPNSA23_11220</name>
</gene>
<dbReference type="EMBL" id="BAAFZP010000001">
    <property type="protein sequence ID" value="GAB1581179.1"/>
    <property type="molecule type" value="Genomic_DNA"/>
</dbReference>